<evidence type="ECO:0000313" key="1">
    <source>
        <dbReference type="EMBL" id="RXE57731.1"/>
    </source>
</evidence>
<comment type="caution">
    <text evidence="1">The sequence shown here is derived from an EMBL/GenBank/DDBJ whole genome shotgun (WGS) entry which is preliminary data.</text>
</comment>
<sequence length="85" mass="9499">MTEEELCEEIIRMITTGEVDEVSIFGITAADETLVPLTDAEEIIKALGFYPNATIEQDSETHKNYWTVHSNRTTAKEGIHNGDKS</sequence>
<evidence type="ECO:0000313" key="2">
    <source>
        <dbReference type="Proteomes" id="UP000289166"/>
    </source>
</evidence>
<dbReference type="AlphaFoldDB" id="A0A4Q0I0Z6"/>
<protein>
    <submittedName>
        <fullName evidence="1">Uncharacterized protein</fullName>
    </submittedName>
</protein>
<gene>
    <name evidence="1" type="ORF">EFD62_16080</name>
</gene>
<name>A0A4Q0I0Z6_9FIRM</name>
<proteinExistence type="predicted"/>
<accession>A0A4Q0I0Z6</accession>
<keyword evidence="2" id="KW-1185">Reference proteome</keyword>
<dbReference type="EMBL" id="RLII01000039">
    <property type="protein sequence ID" value="RXE57731.1"/>
    <property type="molecule type" value="Genomic_DNA"/>
</dbReference>
<dbReference type="Proteomes" id="UP000289166">
    <property type="component" value="Unassembled WGS sequence"/>
</dbReference>
<organism evidence="1 2">
    <name type="scientific">Acetivibrio mesophilus</name>
    <dbReference type="NCBI Taxonomy" id="2487273"/>
    <lineage>
        <taxon>Bacteria</taxon>
        <taxon>Bacillati</taxon>
        <taxon>Bacillota</taxon>
        <taxon>Clostridia</taxon>
        <taxon>Eubacteriales</taxon>
        <taxon>Oscillospiraceae</taxon>
        <taxon>Acetivibrio</taxon>
    </lineage>
</organism>
<reference evidence="2" key="1">
    <citation type="submission" date="2018-11" db="EMBL/GenBank/DDBJ databases">
        <title>Genome sequencing of a novel mesophilic and cellulolytic organism within the genus Hungateiclostridium.</title>
        <authorList>
            <person name="Rettenmaier R."/>
            <person name="Liebl W."/>
            <person name="Zverlov V."/>
        </authorList>
    </citation>
    <scope>NUCLEOTIDE SEQUENCE [LARGE SCALE GENOMIC DNA]</scope>
    <source>
        <strain evidence="2">N2K1</strain>
    </source>
</reference>